<reference evidence="2" key="1">
    <citation type="journal article" date="2020" name="Stud. Mycol.">
        <title>101 Dothideomycetes genomes: a test case for predicting lifestyles and emergence of pathogens.</title>
        <authorList>
            <person name="Haridas S."/>
            <person name="Albert R."/>
            <person name="Binder M."/>
            <person name="Bloem J."/>
            <person name="Labutti K."/>
            <person name="Salamov A."/>
            <person name="Andreopoulos B."/>
            <person name="Baker S."/>
            <person name="Barry K."/>
            <person name="Bills G."/>
            <person name="Bluhm B."/>
            <person name="Cannon C."/>
            <person name="Castanera R."/>
            <person name="Culley D."/>
            <person name="Daum C."/>
            <person name="Ezra D."/>
            <person name="Gonzalez J."/>
            <person name="Henrissat B."/>
            <person name="Kuo A."/>
            <person name="Liang C."/>
            <person name="Lipzen A."/>
            <person name="Lutzoni F."/>
            <person name="Magnuson J."/>
            <person name="Mondo S."/>
            <person name="Nolan M."/>
            <person name="Ohm R."/>
            <person name="Pangilinan J."/>
            <person name="Park H.-J."/>
            <person name="Ramirez L."/>
            <person name="Alfaro M."/>
            <person name="Sun H."/>
            <person name="Tritt A."/>
            <person name="Yoshinaga Y."/>
            <person name="Zwiers L.-H."/>
            <person name="Turgeon B."/>
            <person name="Goodwin S."/>
            <person name="Spatafora J."/>
            <person name="Crous P."/>
            <person name="Grigoriev I."/>
        </authorList>
    </citation>
    <scope>NUCLEOTIDE SEQUENCE</scope>
    <source>
        <strain evidence="2">CBS 269.34</strain>
    </source>
</reference>
<evidence type="ECO:0000256" key="1">
    <source>
        <dbReference type="SAM" id="MobiDB-lite"/>
    </source>
</evidence>
<name>A0A6A6QBJ5_9PEZI</name>
<dbReference type="Proteomes" id="UP000799750">
    <property type="component" value="Unassembled WGS sequence"/>
</dbReference>
<evidence type="ECO:0000313" key="2">
    <source>
        <dbReference type="EMBL" id="KAF2489642.1"/>
    </source>
</evidence>
<protein>
    <submittedName>
        <fullName evidence="2">Uncharacterized protein</fullName>
    </submittedName>
</protein>
<keyword evidence="3" id="KW-1185">Reference proteome</keyword>
<dbReference type="EMBL" id="MU004198">
    <property type="protein sequence ID" value="KAF2489642.1"/>
    <property type="molecule type" value="Genomic_DNA"/>
</dbReference>
<accession>A0A6A6QBJ5</accession>
<proteinExistence type="predicted"/>
<feature type="region of interest" description="Disordered" evidence="1">
    <location>
        <begin position="143"/>
        <end position="173"/>
    </location>
</feature>
<dbReference type="OrthoDB" id="6077919at2759"/>
<evidence type="ECO:0000313" key="3">
    <source>
        <dbReference type="Proteomes" id="UP000799750"/>
    </source>
</evidence>
<feature type="region of interest" description="Disordered" evidence="1">
    <location>
        <begin position="28"/>
        <end position="47"/>
    </location>
</feature>
<organism evidence="2 3">
    <name type="scientific">Lophium mytilinum</name>
    <dbReference type="NCBI Taxonomy" id="390894"/>
    <lineage>
        <taxon>Eukaryota</taxon>
        <taxon>Fungi</taxon>
        <taxon>Dikarya</taxon>
        <taxon>Ascomycota</taxon>
        <taxon>Pezizomycotina</taxon>
        <taxon>Dothideomycetes</taxon>
        <taxon>Pleosporomycetidae</taxon>
        <taxon>Mytilinidiales</taxon>
        <taxon>Mytilinidiaceae</taxon>
        <taxon>Lophium</taxon>
    </lineage>
</organism>
<sequence>MSSQQAAPPVATRFESSIGNESKVALFELGSTSPSRPAPVALDDRQQSQLNTMGYDHLRYPAPHFSNPWRSGPAAPSSQMYPASGLEKFEGVSQQHVQRPTSLLLPFHNLPVTAPPLGSGISLSDGTFGSQNLLHASQDLLNPARTYSGNSSASPNAASYAPTSAPKYLMDYSNNSRKPYAYQQDSLRQLLRNSS</sequence>
<gene>
    <name evidence="2" type="ORF">BU16DRAFT_566748</name>
</gene>
<feature type="compositionally biased region" description="Low complexity" evidence="1">
    <location>
        <begin position="151"/>
        <end position="166"/>
    </location>
</feature>
<dbReference type="AlphaFoldDB" id="A0A6A6QBJ5"/>